<dbReference type="AlphaFoldDB" id="A0AAJ4TDW7"/>
<dbReference type="InterPro" id="IPR036188">
    <property type="entry name" value="FAD/NAD-bd_sf"/>
</dbReference>
<keyword evidence="1" id="KW-0560">Oxidoreductase</keyword>
<evidence type="ECO:0000256" key="1">
    <source>
        <dbReference type="ARBA" id="ARBA00023002"/>
    </source>
</evidence>
<dbReference type="RefSeq" id="WP_333723072.1">
    <property type="nucleotide sequence ID" value="NZ_CP049222.1"/>
</dbReference>
<dbReference type="GO" id="GO:0050660">
    <property type="term" value="F:flavin adenine dinucleotide binding"/>
    <property type="evidence" value="ECO:0007669"/>
    <property type="project" value="TreeGrafter"/>
</dbReference>
<evidence type="ECO:0000313" key="2">
    <source>
        <dbReference type="EMBL" id="QTG17487.1"/>
    </source>
</evidence>
<dbReference type="PANTHER" id="PTHR43539">
    <property type="entry name" value="FLAVIN-BINDING MONOOXYGENASE-LIKE PROTEIN (AFU_ORTHOLOGUE AFUA_4G09220)"/>
    <property type="match status" value="1"/>
</dbReference>
<geneLocation type="plasmid" evidence="2 3">
    <name>pQ15_94_5</name>
</geneLocation>
<gene>
    <name evidence="2" type="ORF">G6M86_29885</name>
</gene>
<organism evidence="2 3">
    <name type="scientific">Agrobacterium tumefaciens</name>
    <dbReference type="NCBI Taxonomy" id="358"/>
    <lineage>
        <taxon>Bacteria</taxon>
        <taxon>Pseudomonadati</taxon>
        <taxon>Pseudomonadota</taxon>
        <taxon>Alphaproteobacteria</taxon>
        <taxon>Hyphomicrobiales</taxon>
        <taxon>Rhizobiaceae</taxon>
        <taxon>Rhizobium/Agrobacterium group</taxon>
        <taxon>Agrobacterium</taxon>
        <taxon>Agrobacterium tumefaciens complex</taxon>
    </lineage>
</organism>
<dbReference type="PANTHER" id="PTHR43539:SF78">
    <property type="entry name" value="FLAVIN-CONTAINING MONOOXYGENASE"/>
    <property type="match status" value="1"/>
</dbReference>
<name>A0AAJ4TDW7_AGRTU</name>
<protein>
    <submittedName>
        <fullName evidence="2">NAD(P)-binding domain-containing protein</fullName>
    </submittedName>
</protein>
<dbReference type="SUPFAM" id="SSF51905">
    <property type="entry name" value="FAD/NAD(P)-binding domain"/>
    <property type="match status" value="1"/>
</dbReference>
<dbReference type="Proteomes" id="UP000663946">
    <property type="component" value="Plasmid pQ15_94_5"/>
</dbReference>
<accession>A0AAJ4TDW7</accession>
<dbReference type="PRINTS" id="PR00368">
    <property type="entry name" value="FADPNR"/>
</dbReference>
<dbReference type="Pfam" id="PF13738">
    <property type="entry name" value="Pyr_redox_3"/>
    <property type="match status" value="1"/>
</dbReference>
<evidence type="ECO:0000313" key="3">
    <source>
        <dbReference type="Proteomes" id="UP000663946"/>
    </source>
</evidence>
<keyword evidence="2" id="KW-0614">Plasmid</keyword>
<dbReference type="PRINTS" id="PR00469">
    <property type="entry name" value="PNDRDTASEII"/>
</dbReference>
<dbReference type="EMBL" id="CP049222">
    <property type="protein sequence ID" value="QTG17487.1"/>
    <property type="molecule type" value="Genomic_DNA"/>
</dbReference>
<reference evidence="2" key="1">
    <citation type="submission" date="2020-02" db="EMBL/GenBank/DDBJ databases">
        <title>Unexpected conservation and global transmission of agrobacterial virulence plasmids.</title>
        <authorList>
            <person name="Weisberg A.J."/>
            <person name="Davis E.W. II"/>
            <person name="Tabima J.R."/>
            <person name="Belcher M.S."/>
            <person name="Miller M."/>
            <person name="Kuo C.-H."/>
            <person name="Loper J.E."/>
            <person name="Grunwald N.J."/>
            <person name="Putnam M.L."/>
            <person name="Chang J.H."/>
        </authorList>
    </citation>
    <scope>NUCLEOTIDE SEQUENCE</scope>
    <source>
        <strain evidence="2">Q15/94</strain>
        <plasmid evidence="2">pQ15_94_5</plasmid>
    </source>
</reference>
<dbReference type="GO" id="GO:0004497">
    <property type="term" value="F:monooxygenase activity"/>
    <property type="evidence" value="ECO:0007669"/>
    <property type="project" value="TreeGrafter"/>
</dbReference>
<dbReference type="InterPro" id="IPR050982">
    <property type="entry name" value="Auxin_biosynth/cation_transpt"/>
</dbReference>
<dbReference type="Gene3D" id="3.50.50.60">
    <property type="entry name" value="FAD/NAD(P)-binding domain"/>
    <property type="match status" value="1"/>
</dbReference>
<proteinExistence type="predicted"/>
<sequence>MSMDSSKGLRADILIIGAGQAGLAAANALKTAGLSFLIVDAGQGIGDSWRNRYDTLTLFTPRRISSLRGIPLIGDPDGYATKDEFSDYLERYAASNGYPIIMSAKVVRLEKVDGLFLAYLEGGGRLISQAVIVATGAFSTPRTPEISYSLPSDIQQMHVADFRNAGSITSGPVLVVGDGASGRDVAMELAASHRTLLARGRQRNLLPENVLGRSIWWWLERLGLLRVSAYGTIGRRMRKADPFPTRGNDDVSLIRSGVSLTSRLVAVDGRRAKFEDGTSEDIGSIVWATGYAEDFRWIDIEGAVGSRYEAVHREGISPVAGLYYVARPWQRNRASGLIAGVADDAAFVVDHLLRLRAHRT</sequence>